<dbReference type="InterPro" id="IPR020084">
    <property type="entry name" value="NUDIX_hydrolase_CS"/>
</dbReference>
<evidence type="ECO:0000313" key="5">
    <source>
        <dbReference type="EMBL" id="AOZ70161.1"/>
    </source>
</evidence>
<reference evidence="5 6" key="1">
    <citation type="submission" date="2016-10" db="EMBL/GenBank/DDBJ databases">
        <title>Rhodobacter sp. LPB0142, isolated from sea water.</title>
        <authorList>
            <person name="Kim E."/>
            <person name="Yi H."/>
        </authorList>
    </citation>
    <scope>NUCLEOTIDE SEQUENCE [LARGE SCALE GENOMIC DNA]</scope>
    <source>
        <strain evidence="5 6">LPB0142</strain>
    </source>
</reference>
<sequence>MSAPVPRLGVLAVALNASASEVLLVRRANPPDQGLWGFPGGKVDWGETVEAAAARELAEETGLTARPGAILGQTDAISHDATGAVAFHYHLVAVACHGATGAPTAADDALEAAWVPVETVLARALPMSARVDEVLARALTAR</sequence>
<evidence type="ECO:0000313" key="6">
    <source>
        <dbReference type="Proteomes" id="UP000176562"/>
    </source>
</evidence>
<dbReference type="PANTHER" id="PTHR43736:SF1">
    <property type="entry name" value="DIHYDRONEOPTERIN TRIPHOSPHATE DIPHOSPHATASE"/>
    <property type="match status" value="1"/>
</dbReference>
<comment type="similarity">
    <text evidence="3">Belongs to the Nudix hydrolase family.</text>
</comment>
<dbReference type="Pfam" id="PF00293">
    <property type="entry name" value="NUDIX"/>
    <property type="match status" value="1"/>
</dbReference>
<dbReference type="PROSITE" id="PS00893">
    <property type="entry name" value="NUDIX_BOX"/>
    <property type="match status" value="1"/>
</dbReference>
<name>A0A1D9ME78_9RHOB</name>
<evidence type="ECO:0000256" key="2">
    <source>
        <dbReference type="ARBA" id="ARBA00022801"/>
    </source>
</evidence>
<dbReference type="InterPro" id="IPR000086">
    <property type="entry name" value="NUDIX_hydrolase_dom"/>
</dbReference>
<protein>
    <recommendedName>
        <fullName evidence="4">Nudix hydrolase domain-containing protein</fullName>
    </recommendedName>
</protein>
<dbReference type="EMBL" id="CP017781">
    <property type="protein sequence ID" value="AOZ70161.1"/>
    <property type="molecule type" value="Genomic_DNA"/>
</dbReference>
<dbReference type="SUPFAM" id="SSF55811">
    <property type="entry name" value="Nudix"/>
    <property type="match status" value="1"/>
</dbReference>
<comment type="cofactor">
    <cofactor evidence="1">
        <name>Mg(2+)</name>
        <dbReference type="ChEBI" id="CHEBI:18420"/>
    </cofactor>
</comment>
<dbReference type="RefSeq" id="WP_071166650.1">
    <property type="nucleotide sequence ID" value="NZ_CP017781.1"/>
</dbReference>
<dbReference type="Proteomes" id="UP000176562">
    <property type="component" value="Chromosome"/>
</dbReference>
<gene>
    <name evidence="5" type="ORF">LPB142_13235</name>
</gene>
<feature type="domain" description="Nudix hydrolase" evidence="4">
    <location>
        <begin position="5"/>
        <end position="139"/>
    </location>
</feature>
<evidence type="ECO:0000256" key="1">
    <source>
        <dbReference type="ARBA" id="ARBA00001946"/>
    </source>
</evidence>
<organism evidence="5 6">
    <name type="scientific">Rhodobacter xanthinilyticus</name>
    <dbReference type="NCBI Taxonomy" id="1850250"/>
    <lineage>
        <taxon>Bacteria</taxon>
        <taxon>Pseudomonadati</taxon>
        <taxon>Pseudomonadota</taxon>
        <taxon>Alphaproteobacteria</taxon>
        <taxon>Rhodobacterales</taxon>
        <taxon>Rhodobacter group</taxon>
        <taxon>Rhodobacter</taxon>
    </lineage>
</organism>
<dbReference type="Gene3D" id="3.90.79.10">
    <property type="entry name" value="Nucleoside Triphosphate Pyrophosphohydrolase"/>
    <property type="match status" value="1"/>
</dbReference>
<dbReference type="PANTHER" id="PTHR43736">
    <property type="entry name" value="ADP-RIBOSE PYROPHOSPHATASE"/>
    <property type="match status" value="1"/>
</dbReference>
<evidence type="ECO:0000256" key="3">
    <source>
        <dbReference type="RuleBase" id="RU003476"/>
    </source>
</evidence>
<dbReference type="KEGG" id="rhp:LPB142_13235"/>
<dbReference type="PROSITE" id="PS51462">
    <property type="entry name" value="NUDIX"/>
    <property type="match status" value="1"/>
</dbReference>
<accession>A0A1D9ME78</accession>
<dbReference type="InterPro" id="IPR015797">
    <property type="entry name" value="NUDIX_hydrolase-like_dom_sf"/>
</dbReference>
<keyword evidence="6" id="KW-1185">Reference proteome</keyword>
<dbReference type="CDD" id="cd04673">
    <property type="entry name" value="NUDIX_ADPRase"/>
    <property type="match status" value="1"/>
</dbReference>
<dbReference type="AlphaFoldDB" id="A0A1D9ME78"/>
<keyword evidence="2 3" id="KW-0378">Hydrolase</keyword>
<evidence type="ECO:0000259" key="4">
    <source>
        <dbReference type="PROSITE" id="PS51462"/>
    </source>
</evidence>
<dbReference type="GO" id="GO:0016787">
    <property type="term" value="F:hydrolase activity"/>
    <property type="evidence" value="ECO:0007669"/>
    <property type="project" value="UniProtKB-KW"/>
</dbReference>
<dbReference type="InterPro" id="IPR020476">
    <property type="entry name" value="Nudix_hydrolase"/>
</dbReference>
<proteinExistence type="inferred from homology"/>
<dbReference type="STRING" id="1850250.LPB142_13235"/>
<dbReference type="PRINTS" id="PR00502">
    <property type="entry name" value="NUDIXFAMILY"/>
</dbReference>